<reference evidence="1" key="2">
    <citation type="submission" date="2022-01" db="EMBL/GenBank/DDBJ databases">
        <authorList>
            <person name="Yamashiro T."/>
            <person name="Shiraishi A."/>
            <person name="Satake H."/>
            <person name="Nakayama K."/>
        </authorList>
    </citation>
    <scope>NUCLEOTIDE SEQUENCE</scope>
</reference>
<comment type="caution">
    <text evidence="1">The sequence shown here is derived from an EMBL/GenBank/DDBJ whole genome shotgun (WGS) entry which is preliminary data.</text>
</comment>
<name>A0ABQ5EFD3_9ASTR</name>
<organism evidence="1 2">
    <name type="scientific">Tanacetum coccineum</name>
    <dbReference type="NCBI Taxonomy" id="301880"/>
    <lineage>
        <taxon>Eukaryota</taxon>
        <taxon>Viridiplantae</taxon>
        <taxon>Streptophyta</taxon>
        <taxon>Embryophyta</taxon>
        <taxon>Tracheophyta</taxon>
        <taxon>Spermatophyta</taxon>
        <taxon>Magnoliopsida</taxon>
        <taxon>eudicotyledons</taxon>
        <taxon>Gunneridae</taxon>
        <taxon>Pentapetalae</taxon>
        <taxon>asterids</taxon>
        <taxon>campanulids</taxon>
        <taxon>Asterales</taxon>
        <taxon>Asteraceae</taxon>
        <taxon>Asteroideae</taxon>
        <taxon>Anthemideae</taxon>
        <taxon>Anthemidinae</taxon>
        <taxon>Tanacetum</taxon>
    </lineage>
</organism>
<dbReference type="Proteomes" id="UP001151760">
    <property type="component" value="Unassembled WGS sequence"/>
</dbReference>
<reference evidence="1" key="1">
    <citation type="journal article" date="2022" name="Int. J. Mol. Sci.">
        <title>Draft Genome of Tanacetum Coccineum: Genomic Comparison of Closely Related Tanacetum-Family Plants.</title>
        <authorList>
            <person name="Yamashiro T."/>
            <person name="Shiraishi A."/>
            <person name="Nakayama K."/>
            <person name="Satake H."/>
        </authorList>
    </citation>
    <scope>NUCLEOTIDE SEQUENCE</scope>
</reference>
<evidence type="ECO:0000313" key="1">
    <source>
        <dbReference type="EMBL" id="GJT49623.1"/>
    </source>
</evidence>
<keyword evidence="2" id="KW-1185">Reference proteome</keyword>
<proteinExistence type="predicted"/>
<protein>
    <submittedName>
        <fullName evidence="1">Uncharacterized protein</fullName>
    </submittedName>
</protein>
<dbReference type="EMBL" id="BQNB010016253">
    <property type="protein sequence ID" value="GJT49623.1"/>
    <property type="molecule type" value="Genomic_DNA"/>
</dbReference>
<accession>A0ABQ5EFD3</accession>
<gene>
    <name evidence="1" type="ORF">Tco_0975780</name>
</gene>
<sequence length="373" mass="40634">MVISVKRDPLPSDDLVDLPLLEKLNGNRTLIRRYPETFLCLVGLSRSFDDPDARPTLLNHDKSDMGLLDFVKSVDPFKVKTGERTLAEGEVPLLKKTADMVVAPSSQTVRLVSHTIVNELEDHDSKKKRKVGFNTGLTPVKKVKTGGIVISEPVSNTAGKSLAVIQKLTDQSGHHNIGFGSAAPHTDEFVSYYVTPTPGHECQDDSDAIQGGNARTRRALERYVVLTSSSEHLDTGVNISLRVGFSNPHVQMKIGDAVVGPVDNTGVVSTPSHDTATTSFPGNGVGTSFVPRDEAGEIYVPHWDVTNDARLDDPVMCRNMIEHVSLPGFWASIRNRHDSNFLDLLNSSKIVQQRDAEIVALKAKVREAESAAA</sequence>
<evidence type="ECO:0000313" key="2">
    <source>
        <dbReference type="Proteomes" id="UP001151760"/>
    </source>
</evidence>